<evidence type="ECO:0000256" key="1">
    <source>
        <dbReference type="SAM" id="Coils"/>
    </source>
</evidence>
<dbReference type="SMART" id="SM00220">
    <property type="entry name" value="S_TKc"/>
    <property type="match status" value="1"/>
</dbReference>
<evidence type="ECO:0000259" key="2">
    <source>
        <dbReference type="PROSITE" id="PS50011"/>
    </source>
</evidence>
<feature type="coiled-coil region" evidence="1">
    <location>
        <begin position="199"/>
        <end position="226"/>
    </location>
</feature>
<comment type="caution">
    <text evidence="3">The sequence shown here is derived from an EMBL/GenBank/DDBJ whole genome shotgun (WGS) entry which is preliminary data.</text>
</comment>
<dbReference type="SUPFAM" id="SSF56112">
    <property type="entry name" value="Protein kinase-like (PK-like)"/>
    <property type="match status" value="1"/>
</dbReference>
<name>A0AAI9YDT8_9PEZI</name>
<evidence type="ECO:0000313" key="3">
    <source>
        <dbReference type="EMBL" id="KAK1498983.1"/>
    </source>
</evidence>
<dbReference type="PROSITE" id="PS50011">
    <property type="entry name" value="PROTEIN_KINASE_DOM"/>
    <property type="match status" value="1"/>
</dbReference>
<dbReference type="AlphaFoldDB" id="A0AAI9YDT8"/>
<dbReference type="EMBL" id="MPDP01000002">
    <property type="protein sequence ID" value="KAK1498983.1"/>
    <property type="molecule type" value="Genomic_DNA"/>
</dbReference>
<protein>
    <submittedName>
        <fullName evidence="3">Protein kinase domain-containing protein</fullName>
    </submittedName>
</protein>
<proteinExistence type="predicted"/>
<evidence type="ECO:0000313" key="4">
    <source>
        <dbReference type="Proteomes" id="UP001239213"/>
    </source>
</evidence>
<dbReference type="Proteomes" id="UP001239213">
    <property type="component" value="Unassembled WGS sequence"/>
</dbReference>
<keyword evidence="4" id="KW-1185">Reference proteome</keyword>
<dbReference type="PANTHER" id="PTHR24359:SF1">
    <property type="entry name" value="INHIBITOR OF NUCLEAR FACTOR KAPPA-B KINASE EPSILON SUBUNIT HOMOLOG 1-RELATED"/>
    <property type="match status" value="1"/>
</dbReference>
<dbReference type="GO" id="GO:0005524">
    <property type="term" value="F:ATP binding"/>
    <property type="evidence" value="ECO:0007669"/>
    <property type="project" value="InterPro"/>
</dbReference>
<dbReference type="InterPro" id="IPR011009">
    <property type="entry name" value="Kinase-like_dom_sf"/>
</dbReference>
<accession>A0AAI9YDT8</accession>
<dbReference type="Pfam" id="PF00069">
    <property type="entry name" value="Pkinase"/>
    <property type="match status" value="1"/>
</dbReference>
<organism evidence="3 4">
    <name type="scientific">Colletotrichum cuscutae</name>
    <dbReference type="NCBI Taxonomy" id="1209917"/>
    <lineage>
        <taxon>Eukaryota</taxon>
        <taxon>Fungi</taxon>
        <taxon>Dikarya</taxon>
        <taxon>Ascomycota</taxon>
        <taxon>Pezizomycotina</taxon>
        <taxon>Sordariomycetes</taxon>
        <taxon>Hypocreomycetidae</taxon>
        <taxon>Glomerellales</taxon>
        <taxon>Glomerellaceae</taxon>
        <taxon>Colletotrichum</taxon>
        <taxon>Colletotrichum acutatum species complex</taxon>
    </lineage>
</organism>
<dbReference type="PANTHER" id="PTHR24359">
    <property type="entry name" value="SERINE/THREONINE-PROTEIN KINASE SBK1"/>
    <property type="match status" value="1"/>
</dbReference>
<sequence length="504" mass="57144">MAGVTLSRQLTKAHRVDDLNGSRFKFLPLDTLNRLITEENVRSELARKPPRRPRISLTSASEQARTLASRVVTKKGRKLFVILVHLKKPWDVRKLMDAGLNDDFLPFFRNGQGRNEDQLQSARDARIIFNPPDDWEDQDVDDFIDKQWLVLAPVFGTSGAHRILDASCPLPLVKVDGTIHGPGSVVYKTDVHPSQQQGIMSLQLEYQNAEVALKEFKRDKDFQQERDNLKRIRKLRNKHITIHLETFSQGDRSYILFPWAGGGDLENFWKSRDNEARTHQLALWSLEQMLGLSEALYALHEEMGQDANCRHGDLKPQNILHFLTGASGGILKISDFGISRVHQVGTFERDMQPTITRATSPSYEAPEAVVGENRARSRKYDIWSLGCIFLEFAIWLVQDWDAINRSCDARTPKGPQPAGSWAHFYRIEGRNVMVHPEVPRAIHRLKSLAPSAPGTALGDLLDIIQANLVRVDIRERLDAKSLCEKLKQIISRARANPAYLFGSG</sequence>
<feature type="domain" description="Protein kinase" evidence="2">
    <location>
        <begin position="172"/>
        <end position="490"/>
    </location>
</feature>
<keyword evidence="3" id="KW-0418">Kinase</keyword>
<dbReference type="CDD" id="cd00180">
    <property type="entry name" value="PKc"/>
    <property type="match status" value="1"/>
</dbReference>
<dbReference type="Gene3D" id="1.10.510.10">
    <property type="entry name" value="Transferase(Phosphotransferase) domain 1"/>
    <property type="match status" value="1"/>
</dbReference>
<keyword evidence="3" id="KW-0808">Transferase</keyword>
<keyword evidence="1" id="KW-0175">Coiled coil</keyword>
<reference evidence="3" key="1">
    <citation type="submission" date="2016-11" db="EMBL/GenBank/DDBJ databases">
        <title>The genome sequence of Colletotrichum cuscutae.</title>
        <authorList>
            <person name="Baroncelli R."/>
        </authorList>
    </citation>
    <scope>NUCLEOTIDE SEQUENCE</scope>
    <source>
        <strain evidence="3">IMI 304802</strain>
    </source>
</reference>
<gene>
    <name evidence="3" type="ORF">CCUS01_02603</name>
</gene>
<dbReference type="GO" id="GO:0004674">
    <property type="term" value="F:protein serine/threonine kinase activity"/>
    <property type="evidence" value="ECO:0007669"/>
    <property type="project" value="TreeGrafter"/>
</dbReference>
<dbReference type="InterPro" id="IPR000719">
    <property type="entry name" value="Prot_kinase_dom"/>
</dbReference>